<evidence type="ECO:0000256" key="7">
    <source>
        <dbReference type="ARBA" id="ARBA00023136"/>
    </source>
</evidence>
<evidence type="ECO:0000256" key="6">
    <source>
        <dbReference type="ARBA" id="ARBA00022989"/>
    </source>
</evidence>
<dbReference type="GO" id="GO:0005886">
    <property type="term" value="C:plasma membrane"/>
    <property type="evidence" value="ECO:0007669"/>
    <property type="project" value="UniProtKB-SubCell"/>
</dbReference>
<evidence type="ECO:0000313" key="11">
    <source>
        <dbReference type="Proteomes" id="UP000597444"/>
    </source>
</evidence>
<sequence>MNVRIDNLHDEGALHKLDRMQIVRRYTPTTRDVLITLALMILALIPRIILARQLDVVTDEIVYIFGGKTDFHLLTHWLIKENLWSYNYEHPPLVKLIIGLIIFLNMHSGALLSELQVARVPSIIFGSLLIAAIYRFGRIPFGRVIALGAALCLAFSPWLVYFSALAYLDMTMTALITIAYLLLWPAIRWPQLYLLIAVLVALAADSKYTAALAIPGMLLFTLYYYLLLRPRLPQEQQPTIPWRWWLLAFVLCPLTFLIADPAIWPRPIPLLLHSFLYEWNHASEGHLTFMAGAASLHMPQWTILYILFAKFSLLVTLPALFFLLFAPVQLVRFHLARTQSGYQEAARYAFLFIWLLSMLLMFSRLTIVVGTHYHLPLAPPLVLAGATGLVILLRYVAIAASYIHTYNPVRFDTWKWRSVCGWDGNPLHGKLLASVLITALVVPHALGLATTYGAEGYASELFGGENTSLQVAYPGYRDGLFWLADHTSAQRARVGLVGLENALGGGNYGTSWYTYNGDLAARFQLTEVHPDDYNLSYDYLVWPMHLIQRGYTIPPAWQTRVVHTITGGATIYCYILARNPATIR</sequence>
<evidence type="ECO:0000256" key="5">
    <source>
        <dbReference type="ARBA" id="ARBA00022692"/>
    </source>
</evidence>
<feature type="transmembrane region" description="Helical" evidence="8">
    <location>
        <begin position="120"/>
        <end position="137"/>
    </location>
</feature>
<name>A0A8J3IVW3_9CHLR</name>
<reference evidence="10" key="1">
    <citation type="submission" date="2020-10" db="EMBL/GenBank/DDBJ databases">
        <title>Taxonomic study of unclassified bacteria belonging to the class Ktedonobacteria.</title>
        <authorList>
            <person name="Yabe S."/>
            <person name="Wang C.M."/>
            <person name="Zheng Y."/>
            <person name="Sakai Y."/>
            <person name="Cavaletti L."/>
            <person name="Monciardini P."/>
            <person name="Donadio S."/>
        </authorList>
    </citation>
    <scope>NUCLEOTIDE SEQUENCE</scope>
    <source>
        <strain evidence="10">ID150040</strain>
    </source>
</reference>
<dbReference type="InterPro" id="IPR038731">
    <property type="entry name" value="RgtA/B/C-like"/>
</dbReference>
<feature type="transmembrane region" description="Helical" evidence="8">
    <location>
        <begin position="240"/>
        <end position="259"/>
    </location>
</feature>
<keyword evidence="11" id="KW-1185">Reference proteome</keyword>
<dbReference type="PANTHER" id="PTHR33908:SF11">
    <property type="entry name" value="MEMBRANE PROTEIN"/>
    <property type="match status" value="1"/>
</dbReference>
<dbReference type="RefSeq" id="WP_220206885.1">
    <property type="nucleotide sequence ID" value="NZ_BNJK01000001.1"/>
</dbReference>
<feature type="transmembrane region" description="Helical" evidence="8">
    <location>
        <begin position="180"/>
        <end position="202"/>
    </location>
</feature>
<keyword evidence="7 8" id="KW-0472">Membrane</keyword>
<dbReference type="Pfam" id="PF13231">
    <property type="entry name" value="PMT_2"/>
    <property type="match status" value="1"/>
</dbReference>
<dbReference type="GO" id="GO:0016763">
    <property type="term" value="F:pentosyltransferase activity"/>
    <property type="evidence" value="ECO:0007669"/>
    <property type="project" value="TreeGrafter"/>
</dbReference>
<evidence type="ECO:0000256" key="2">
    <source>
        <dbReference type="ARBA" id="ARBA00022475"/>
    </source>
</evidence>
<dbReference type="EMBL" id="BNJK01000001">
    <property type="protein sequence ID" value="GHO96246.1"/>
    <property type="molecule type" value="Genomic_DNA"/>
</dbReference>
<feature type="domain" description="Glycosyltransferase RgtA/B/C/D-like" evidence="9">
    <location>
        <begin position="90"/>
        <end position="252"/>
    </location>
</feature>
<dbReference type="PANTHER" id="PTHR33908">
    <property type="entry name" value="MANNOSYLTRANSFERASE YKCB-RELATED"/>
    <property type="match status" value="1"/>
</dbReference>
<evidence type="ECO:0000256" key="3">
    <source>
        <dbReference type="ARBA" id="ARBA00022676"/>
    </source>
</evidence>
<keyword evidence="3" id="KW-0328">Glycosyltransferase</keyword>
<feature type="transmembrane region" description="Helical" evidence="8">
    <location>
        <begin position="143"/>
        <end position="168"/>
    </location>
</feature>
<evidence type="ECO:0000256" key="8">
    <source>
        <dbReference type="SAM" id="Phobius"/>
    </source>
</evidence>
<dbReference type="AlphaFoldDB" id="A0A8J3IVW3"/>
<keyword evidence="6 8" id="KW-1133">Transmembrane helix</keyword>
<dbReference type="Proteomes" id="UP000597444">
    <property type="component" value="Unassembled WGS sequence"/>
</dbReference>
<feature type="transmembrane region" description="Helical" evidence="8">
    <location>
        <begin position="381"/>
        <end position="403"/>
    </location>
</feature>
<accession>A0A8J3IVW3</accession>
<evidence type="ECO:0000256" key="1">
    <source>
        <dbReference type="ARBA" id="ARBA00004651"/>
    </source>
</evidence>
<organism evidence="10 11">
    <name type="scientific">Reticulibacter mediterranei</name>
    <dbReference type="NCBI Taxonomy" id="2778369"/>
    <lineage>
        <taxon>Bacteria</taxon>
        <taxon>Bacillati</taxon>
        <taxon>Chloroflexota</taxon>
        <taxon>Ktedonobacteria</taxon>
        <taxon>Ktedonobacterales</taxon>
        <taxon>Reticulibacteraceae</taxon>
        <taxon>Reticulibacter</taxon>
    </lineage>
</organism>
<keyword evidence="5 8" id="KW-0812">Transmembrane</keyword>
<feature type="transmembrane region" description="Helical" evidence="8">
    <location>
        <begin position="33"/>
        <end position="50"/>
    </location>
</feature>
<evidence type="ECO:0000259" key="9">
    <source>
        <dbReference type="Pfam" id="PF13231"/>
    </source>
</evidence>
<proteinExistence type="predicted"/>
<keyword evidence="2" id="KW-1003">Cell membrane</keyword>
<comment type="subcellular location">
    <subcellularLocation>
        <location evidence="1">Cell membrane</location>
        <topology evidence="1">Multi-pass membrane protein</topology>
    </subcellularLocation>
</comment>
<evidence type="ECO:0000256" key="4">
    <source>
        <dbReference type="ARBA" id="ARBA00022679"/>
    </source>
</evidence>
<feature type="transmembrane region" description="Helical" evidence="8">
    <location>
        <begin position="348"/>
        <end position="369"/>
    </location>
</feature>
<gene>
    <name evidence="10" type="ORF">KSF_062940</name>
</gene>
<protein>
    <recommendedName>
        <fullName evidence="9">Glycosyltransferase RgtA/B/C/D-like domain-containing protein</fullName>
    </recommendedName>
</protein>
<keyword evidence="4" id="KW-0808">Transferase</keyword>
<feature type="transmembrane region" description="Helical" evidence="8">
    <location>
        <begin position="303"/>
        <end position="328"/>
    </location>
</feature>
<comment type="caution">
    <text evidence="10">The sequence shown here is derived from an EMBL/GenBank/DDBJ whole genome shotgun (WGS) entry which is preliminary data.</text>
</comment>
<dbReference type="GO" id="GO:0009103">
    <property type="term" value="P:lipopolysaccharide biosynthetic process"/>
    <property type="evidence" value="ECO:0007669"/>
    <property type="project" value="UniProtKB-ARBA"/>
</dbReference>
<feature type="transmembrane region" description="Helical" evidence="8">
    <location>
        <begin position="93"/>
        <end position="113"/>
    </location>
</feature>
<dbReference type="InterPro" id="IPR050297">
    <property type="entry name" value="LipidA_mod_glycosyltrf_83"/>
</dbReference>
<feature type="transmembrane region" description="Helical" evidence="8">
    <location>
        <begin position="208"/>
        <end position="228"/>
    </location>
</feature>
<evidence type="ECO:0000313" key="10">
    <source>
        <dbReference type="EMBL" id="GHO96246.1"/>
    </source>
</evidence>